<comment type="similarity">
    <text evidence="2 6">Belongs to the TGF-beta family.</text>
</comment>
<dbReference type="EMBL" id="JARK01001337">
    <property type="protein sequence ID" value="EYC33848.1"/>
    <property type="molecule type" value="Genomic_DNA"/>
</dbReference>
<dbReference type="SUPFAM" id="SSF57501">
    <property type="entry name" value="Cystine-knot cytokines"/>
    <property type="match status" value="1"/>
</dbReference>
<evidence type="ECO:0000256" key="3">
    <source>
        <dbReference type="ARBA" id="ARBA00022525"/>
    </source>
</evidence>
<dbReference type="InterPro" id="IPR029034">
    <property type="entry name" value="Cystine-knot_cytokine"/>
</dbReference>
<organism evidence="9 10">
    <name type="scientific">Ancylostoma ceylanicum</name>
    <dbReference type="NCBI Taxonomy" id="53326"/>
    <lineage>
        <taxon>Eukaryota</taxon>
        <taxon>Metazoa</taxon>
        <taxon>Ecdysozoa</taxon>
        <taxon>Nematoda</taxon>
        <taxon>Chromadorea</taxon>
        <taxon>Rhabditida</taxon>
        <taxon>Rhabditina</taxon>
        <taxon>Rhabditomorpha</taxon>
        <taxon>Strongyloidea</taxon>
        <taxon>Ancylostomatidae</taxon>
        <taxon>Ancylostomatinae</taxon>
        <taxon>Ancylostoma</taxon>
    </lineage>
</organism>
<evidence type="ECO:0000256" key="7">
    <source>
        <dbReference type="SAM" id="SignalP"/>
    </source>
</evidence>
<evidence type="ECO:0000256" key="4">
    <source>
        <dbReference type="ARBA" id="ARBA00023030"/>
    </source>
</evidence>
<dbReference type="GO" id="GO:0008083">
    <property type="term" value="F:growth factor activity"/>
    <property type="evidence" value="ECO:0007669"/>
    <property type="project" value="UniProtKB-KW"/>
</dbReference>
<dbReference type="Gene3D" id="2.10.90.10">
    <property type="entry name" value="Cystine-knot cytokines"/>
    <property type="match status" value="1"/>
</dbReference>
<keyword evidence="10" id="KW-1185">Reference proteome</keyword>
<evidence type="ECO:0000259" key="8">
    <source>
        <dbReference type="PROSITE" id="PS51362"/>
    </source>
</evidence>
<dbReference type="PANTHER" id="PTHR11848">
    <property type="entry name" value="TGF-BETA FAMILY"/>
    <property type="match status" value="1"/>
</dbReference>
<dbReference type="CDD" id="cd19378">
    <property type="entry name" value="TGF_beta_DAF7"/>
    <property type="match status" value="1"/>
</dbReference>
<comment type="subcellular location">
    <subcellularLocation>
        <location evidence="1">Secreted</location>
    </subcellularLocation>
</comment>
<dbReference type="PROSITE" id="PS00250">
    <property type="entry name" value="TGF_BETA_1"/>
    <property type="match status" value="1"/>
</dbReference>
<gene>
    <name evidence="9" type="primary">Acey_s0001.g123</name>
    <name evidence="9" type="synonym">Acey-daf-7</name>
    <name evidence="9" type="ORF">Y032_0001g123</name>
</gene>
<dbReference type="AlphaFoldDB" id="A0A016W4B7"/>
<feature type="signal peptide" evidence="7">
    <location>
        <begin position="1"/>
        <end position="20"/>
    </location>
</feature>
<evidence type="ECO:0000256" key="1">
    <source>
        <dbReference type="ARBA" id="ARBA00004613"/>
    </source>
</evidence>
<evidence type="ECO:0000256" key="6">
    <source>
        <dbReference type="RuleBase" id="RU000354"/>
    </source>
</evidence>
<name>A0A016W4B7_9BILA</name>
<evidence type="ECO:0000256" key="5">
    <source>
        <dbReference type="ARBA" id="ARBA00023157"/>
    </source>
</evidence>
<proteinExistence type="inferred from homology"/>
<sequence length="353" mass="39918">MYSTFTIGLFTVFTIYKAYCIGCSHDADNSTECLRHMKMAKIAAIKEHLLEAMNMKDYAALRVPKKVKAEFSSIIRGMEKEERHQQKDDDALEKTFIFAVDPSKGNDRTTLVAQFPVSEQTKQRNIVKATLQVFLSLNEELNEATKVLISVKERLQDGLLGDEVASKTVHILKSTRVSVHLRPSDLRRWWAEEPIEGLFVEAIVDGQNVAVHPQTTDQPTENMLLSLQLQSSSPTRSRRQVTPVCTETMKEPGCCLYDLYVDFVEFGWDFILAPQRYNAYICRGDCMKKEPSSIAHTRLATTGPVDPALLKTHALNCCHPSEYDTIKIVYLNQKNQMTVAKLDGMIARKCSCS</sequence>
<accession>A0A016W4B7</accession>
<evidence type="ECO:0000256" key="2">
    <source>
        <dbReference type="ARBA" id="ARBA00006656"/>
    </source>
</evidence>
<keyword evidence="7" id="KW-0732">Signal</keyword>
<evidence type="ECO:0000313" key="9">
    <source>
        <dbReference type="EMBL" id="EYC33848.1"/>
    </source>
</evidence>
<dbReference type="OrthoDB" id="5948587at2759"/>
<keyword evidence="4 6" id="KW-0339">Growth factor</keyword>
<dbReference type="GO" id="GO:0005615">
    <property type="term" value="C:extracellular space"/>
    <property type="evidence" value="ECO:0007669"/>
    <property type="project" value="TreeGrafter"/>
</dbReference>
<dbReference type="PROSITE" id="PS51362">
    <property type="entry name" value="TGF_BETA_2"/>
    <property type="match status" value="1"/>
</dbReference>
<dbReference type="InterPro" id="IPR017948">
    <property type="entry name" value="TGFb_CS"/>
</dbReference>
<keyword evidence="5" id="KW-1015">Disulfide bond</keyword>
<dbReference type="PANTHER" id="PTHR11848:SF303">
    <property type="entry name" value="DAUER LARVA DEVELOPMENT REGULATORY GROWTH FACTOR DAF-7"/>
    <property type="match status" value="1"/>
</dbReference>
<dbReference type="STRING" id="53326.A0A016W4B7"/>
<feature type="domain" description="TGF-beta family profile" evidence="8">
    <location>
        <begin position="236"/>
        <end position="353"/>
    </location>
</feature>
<dbReference type="Pfam" id="PF00019">
    <property type="entry name" value="TGF_beta"/>
    <property type="match status" value="1"/>
</dbReference>
<dbReference type="InterPro" id="IPR001839">
    <property type="entry name" value="TGF-b_C"/>
</dbReference>
<dbReference type="Proteomes" id="UP000024635">
    <property type="component" value="Unassembled WGS sequence"/>
</dbReference>
<protein>
    <recommendedName>
        <fullName evidence="8">TGF-beta family profile domain-containing protein</fullName>
    </recommendedName>
</protein>
<dbReference type="SMART" id="SM00204">
    <property type="entry name" value="TGFB"/>
    <property type="match status" value="1"/>
</dbReference>
<keyword evidence="3" id="KW-0964">Secreted</keyword>
<evidence type="ECO:0000313" key="10">
    <source>
        <dbReference type="Proteomes" id="UP000024635"/>
    </source>
</evidence>
<comment type="caution">
    <text evidence="9">The sequence shown here is derived from an EMBL/GenBank/DDBJ whole genome shotgun (WGS) entry which is preliminary data.</text>
</comment>
<feature type="chain" id="PRO_5001490249" description="TGF-beta family profile domain-containing protein" evidence="7">
    <location>
        <begin position="21"/>
        <end position="353"/>
    </location>
</feature>
<dbReference type="GO" id="GO:0005125">
    <property type="term" value="F:cytokine activity"/>
    <property type="evidence" value="ECO:0007669"/>
    <property type="project" value="TreeGrafter"/>
</dbReference>
<reference evidence="10" key="1">
    <citation type="journal article" date="2015" name="Nat. Genet.">
        <title>The genome and transcriptome of the zoonotic hookworm Ancylostoma ceylanicum identify infection-specific gene families.</title>
        <authorList>
            <person name="Schwarz E.M."/>
            <person name="Hu Y."/>
            <person name="Antoshechkin I."/>
            <person name="Miller M.M."/>
            <person name="Sternberg P.W."/>
            <person name="Aroian R.V."/>
        </authorList>
    </citation>
    <scope>NUCLEOTIDE SEQUENCE</scope>
    <source>
        <strain evidence="10">HY135</strain>
    </source>
</reference>
<dbReference type="InterPro" id="IPR015615">
    <property type="entry name" value="TGF-beta-rel"/>
</dbReference>